<dbReference type="Proteomes" id="UP000250266">
    <property type="component" value="Unassembled WGS sequence"/>
</dbReference>
<dbReference type="AlphaFoldDB" id="A0A8E2DXY0"/>
<gene>
    <name evidence="1" type="ORF">K432DRAFT_312332</name>
</gene>
<organism evidence="1 2">
    <name type="scientific">Lepidopterella palustris CBS 459.81</name>
    <dbReference type="NCBI Taxonomy" id="1314670"/>
    <lineage>
        <taxon>Eukaryota</taxon>
        <taxon>Fungi</taxon>
        <taxon>Dikarya</taxon>
        <taxon>Ascomycota</taxon>
        <taxon>Pezizomycotina</taxon>
        <taxon>Dothideomycetes</taxon>
        <taxon>Pleosporomycetidae</taxon>
        <taxon>Mytilinidiales</taxon>
        <taxon>Argynnaceae</taxon>
        <taxon>Lepidopterella</taxon>
    </lineage>
</organism>
<dbReference type="EMBL" id="KV745695">
    <property type="protein sequence ID" value="OCK73650.1"/>
    <property type="molecule type" value="Genomic_DNA"/>
</dbReference>
<sequence length="82" mass="8850">NSVARLQNSSFATSPDAALTALHTIEINQPIDGFPVTPREVDRLSSVESHSILRALGLGSTGTLESRRQRVRMQLGLKAIPV</sequence>
<keyword evidence="2" id="KW-1185">Reference proteome</keyword>
<dbReference type="OrthoDB" id="5413892at2759"/>
<accession>A0A8E2DXY0</accession>
<proteinExistence type="predicted"/>
<name>A0A8E2DXY0_9PEZI</name>
<evidence type="ECO:0000313" key="2">
    <source>
        <dbReference type="Proteomes" id="UP000250266"/>
    </source>
</evidence>
<protein>
    <submittedName>
        <fullName evidence="1">Uncharacterized protein</fullName>
    </submittedName>
</protein>
<reference evidence="1 2" key="1">
    <citation type="journal article" date="2016" name="Nat. Commun.">
        <title>Ectomycorrhizal ecology is imprinted in the genome of the dominant symbiotic fungus Cenococcum geophilum.</title>
        <authorList>
            <consortium name="DOE Joint Genome Institute"/>
            <person name="Peter M."/>
            <person name="Kohler A."/>
            <person name="Ohm R.A."/>
            <person name="Kuo A."/>
            <person name="Krutzmann J."/>
            <person name="Morin E."/>
            <person name="Arend M."/>
            <person name="Barry K.W."/>
            <person name="Binder M."/>
            <person name="Choi C."/>
            <person name="Clum A."/>
            <person name="Copeland A."/>
            <person name="Grisel N."/>
            <person name="Haridas S."/>
            <person name="Kipfer T."/>
            <person name="LaButti K."/>
            <person name="Lindquist E."/>
            <person name="Lipzen A."/>
            <person name="Maire R."/>
            <person name="Meier B."/>
            <person name="Mihaltcheva S."/>
            <person name="Molinier V."/>
            <person name="Murat C."/>
            <person name="Poggeler S."/>
            <person name="Quandt C.A."/>
            <person name="Sperisen C."/>
            <person name="Tritt A."/>
            <person name="Tisserant E."/>
            <person name="Crous P.W."/>
            <person name="Henrissat B."/>
            <person name="Nehls U."/>
            <person name="Egli S."/>
            <person name="Spatafora J.W."/>
            <person name="Grigoriev I.V."/>
            <person name="Martin F.M."/>
        </authorList>
    </citation>
    <scope>NUCLEOTIDE SEQUENCE [LARGE SCALE GENOMIC DNA]</scope>
    <source>
        <strain evidence="1 2">CBS 459.81</strain>
    </source>
</reference>
<feature type="non-terminal residue" evidence="1">
    <location>
        <position position="1"/>
    </location>
</feature>
<evidence type="ECO:0000313" key="1">
    <source>
        <dbReference type="EMBL" id="OCK73650.1"/>
    </source>
</evidence>